<dbReference type="EMBL" id="KM360178">
    <property type="protein sequence ID" value="AIM50539.1"/>
    <property type="molecule type" value="Genomic_DNA"/>
</dbReference>
<name>A0A088FV42_9CAUD</name>
<dbReference type="GeneID" id="22112940"/>
<dbReference type="RefSeq" id="YP_009100004.1">
    <property type="nucleotide sequence ID" value="NC_025430.1"/>
</dbReference>
<protein>
    <submittedName>
        <fullName evidence="1">Uncharacterized protein</fullName>
    </submittedName>
</protein>
<proteinExistence type="predicted"/>
<keyword evidence="2" id="KW-1185">Reference proteome</keyword>
<evidence type="ECO:0000313" key="2">
    <source>
        <dbReference type="Proteomes" id="UP000029362"/>
    </source>
</evidence>
<evidence type="ECO:0000313" key="1">
    <source>
        <dbReference type="EMBL" id="AIM50539.1"/>
    </source>
</evidence>
<dbReference type="KEGG" id="vg:22112940"/>
<dbReference type="OrthoDB" id="17203at10239"/>
<gene>
    <name evidence="1" type="ORF">ep3_009</name>
</gene>
<reference evidence="1 2" key="2">
    <citation type="journal article" date="2015" name="Virus Genes">
        <title>Genome sequencing and analysis of an Escherichia coli phage vB_EcoM-ep3 with a novel lysin, Lysep3.</title>
        <authorList>
            <person name="Lv M."/>
            <person name="Wang S."/>
            <person name="Yan G."/>
            <person name="Sun C."/>
            <person name="Feng X."/>
            <person name="Gu J."/>
            <person name="Han W."/>
            <person name="Lei L."/>
        </authorList>
    </citation>
    <scope>NUCLEOTIDE SEQUENCE [LARGE SCALE GENOMIC DNA]</scope>
</reference>
<accession>A0A088FV42</accession>
<organism evidence="1 2">
    <name type="scientific">Escherichia phage vB_EcoM-ep3</name>
    <dbReference type="NCBI Taxonomy" id="1541883"/>
    <lineage>
        <taxon>Viruses</taxon>
        <taxon>Duplodnaviria</taxon>
        <taxon>Heunggongvirae</taxon>
        <taxon>Uroviricota</taxon>
        <taxon>Caudoviricetes</taxon>
        <taxon>Iiscvirinae</taxon>
        <taxon>Jilinvirus</taxon>
        <taxon>Jilinvirus ep3</taxon>
    </lineage>
</organism>
<reference evidence="2" key="1">
    <citation type="submission" date="2014-12" db="EMBL/GenBank/DDBJ databases">
        <authorList>
            <person name="Lv M."/>
            <person name="Lei L."/>
        </authorList>
    </citation>
    <scope>NUCLEOTIDE SEQUENCE [LARGE SCALE GENOMIC DNA]</scope>
</reference>
<dbReference type="Proteomes" id="UP000029362">
    <property type="component" value="Segment"/>
</dbReference>
<sequence>MKKLIIAAFILAATSVTAQARECLPGMDPAKDNCQVTEEQEPAPQPELQDVDQVYYCLELQKIAVKIAELRDKGAGEQGVVTLLANNNQNRIIWVARQVFWPQSASLRPEQIGLRVWMRCNSGEYPGAVK</sequence>